<gene>
    <name evidence="4" type="ORF">A306_00011520</name>
</gene>
<dbReference type="GO" id="GO:0006508">
    <property type="term" value="P:proteolysis"/>
    <property type="evidence" value="ECO:0007669"/>
    <property type="project" value="InterPro"/>
</dbReference>
<dbReference type="FunFam" id="2.40.10.10:FF:000005">
    <property type="entry name" value="Serine protease 37"/>
    <property type="match status" value="1"/>
</dbReference>
<keyword evidence="5" id="KW-1185">Reference proteome</keyword>
<evidence type="ECO:0000256" key="2">
    <source>
        <dbReference type="SAM" id="SignalP"/>
    </source>
</evidence>
<dbReference type="InterPro" id="IPR009003">
    <property type="entry name" value="Peptidase_S1_PA"/>
</dbReference>
<dbReference type="AlphaFoldDB" id="A0A2I0LPT8"/>
<evidence type="ECO:0000259" key="3">
    <source>
        <dbReference type="PROSITE" id="PS50240"/>
    </source>
</evidence>
<dbReference type="STRING" id="8932.A0A2I0LPT8"/>
<dbReference type="PROSITE" id="PS50240">
    <property type="entry name" value="TRYPSIN_DOM"/>
    <property type="match status" value="1"/>
</dbReference>
<keyword evidence="2" id="KW-0732">Signal</keyword>
<evidence type="ECO:0000256" key="1">
    <source>
        <dbReference type="ARBA" id="ARBA00023157"/>
    </source>
</evidence>
<dbReference type="InParanoid" id="A0A2I0LPT8"/>
<reference evidence="4 5" key="1">
    <citation type="journal article" date="2013" name="Science">
        <title>Genomic diversity and evolution of the head crest in the rock pigeon.</title>
        <authorList>
            <person name="Shapiro M.D."/>
            <person name="Kronenberg Z."/>
            <person name="Li C."/>
            <person name="Domyan E.T."/>
            <person name="Pan H."/>
            <person name="Campbell M."/>
            <person name="Tan H."/>
            <person name="Huff C.D."/>
            <person name="Hu H."/>
            <person name="Vickrey A.I."/>
            <person name="Nielsen S.C."/>
            <person name="Stringham S.A."/>
            <person name="Hu H."/>
            <person name="Willerslev E."/>
            <person name="Gilbert M.T."/>
            <person name="Yandell M."/>
            <person name="Zhang G."/>
            <person name="Wang J."/>
        </authorList>
    </citation>
    <scope>NUCLEOTIDE SEQUENCE [LARGE SCALE GENOMIC DNA]</scope>
    <source>
        <tissue evidence="4">Blood</tissue>
    </source>
</reference>
<name>A0A2I0LPT8_COLLI</name>
<feature type="domain" description="Peptidase S1" evidence="3">
    <location>
        <begin position="28"/>
        <end position="235"/>
    </location>
</feature>
<feature type="chain" id="PRO_5014112476" evidence="2">
    <location>
        <begin position="22"/>
        <end position="237"/>
    </location>
</feature>
<organism evidence="4 5">
    <name type="scientific">Columba livia</name>
    <name type="common">Rock dove</name>
    <dbReference type="NCBI Taxonomy" id="8932"/>
    <lineage>
        <taxon>Eukaryota</taxon>
        <taxon>Metazoa</taxon>
        <taxon>Chordata</taxon>
        <taxon>Craniata</taxon>
        <taxon>Vertebrata</taxon>
        <taxon>Euteleostomi</taxon>
        <taxon>Archelosauria</taxon>
        <taxon>Archosauria</taxon>
        <taxon>Dinosauria</taxon>
        <taxon>Saurischia</taxon>
        <taxon>Theropoda</taxon>
        <taxon>Coelurosauria</taxon>
        <taxon>Aves</taxon>
        <taxon>Neognathae</taxon>
        <taxon>Neoaves</taxon>
        <taxon>Columbimorphae</taxon>
        <taxon>Columbiformes</taxon>
        <taxon>Columbidae</taxon>
        <taxon>Columba</taxon>
    </lineage>
</organism>
<keyword evidence="1" id="KW-1015">Disulfide bond</keyword>
<sequence length="237" mass="26076">MPHPQELLLSLLLLTRPLAEASHSWRWMVGGGEAKSHSAPYMAYVQGKDNHFCGGFLVAPNWVMTAAQCLVYKPLTVILGARTIQRKEESWQVFQVEEERIHHGASSLCLCLLAQLNGNATSNSYVRTISIERSEVPGGTVCSTVGWGDETPAAALHKATVTIIKQRDCLSNYPGLADNLICGHSGSAEVTERGDAGDPLICNNKAYGIFSYRYKQFGFYTHIAPYLPWTKNVMKCA</sequence>
<dbReference type="Gene3D" id="2.40.10.10">
    <property type="entry name" value="Trypsin-like serine proteases"/>
    <property type="match status" value="2"/>
</dbReference>
<evidence type="ECO:0000313" key="5">
    <source>
        <dbReference type="Proteomes" id="UP000053872"/>
    </source>
</evidence>
<dbReference type="Proteomes" id="UP000053872">
    <property type="component" value="Unassembled WGS sequence"/>
</dbReference>
<dbReference type="GO" id="GO:0004252">
    <property type="term" value="F:serine-type endopeptidase activity"/>
    <property type="evidence" value="ECO:0007669"/>
    <property type="project" value="InterPro"/>
</dbReference>
<dbReference type="EMBL" id="AKCR02000147">
    <property type="protein sequence ID" value="PKK19443.1"/>
    <property type="molecule type" value="Genomic_DNA"/>
</dbReference>
<dbReference type="Pfam" id="PF00089">
    <property type="entry name" value="Trypsin"/>
    <property type="match status" value="1"/>
</dbReference>
<proteinExistence type="predicted"/>
<evidence type="ECO:0000313" key="4">
    <source>
        <dbReference type="EMBL" id="PKK19443.1"/>
    </source>
</evidence>
<dbReference type="PANTHER" id="PTHR24271">
    <property type="entry name" value="KALLIKREIN-RELATED"/>
    <property type="match status" value="1"/>
</dbReference>
<dbReference type="InterPro" id="IPR001254">
    <property type="entry name" value="Trypsin_dom"/>
</dbReference>
<dbReference type="SUPFAM" id="SSF50494">
    <property type="entry name" value="Trypsin-like serine proteases"/>
    <property type="match status" value="1"/>
</dbReference>
<dbReference type="SMART" id="SM00020">
    <property type="entry name" value="Tryp_SPc"/>
    <property type="match status" value="1"/>
</dbReference>
<accession>A0A2I0LPT8</accession>
<feature type="signal peptide" evidence="2">
    <location>
        <begin position="1"/>
        <end position="21"/>
    </location>
</feature>
<dbReference type="InterPro" id="IPR043504">
    <property type="entry name" value="Peptidase_S1_PA_chymotrypsin"/>
</dbReference>
<comment type="caution">
    <text evidence="4">The sequence shown here is derived from an EMBL/GenBank/DDBJ whole genome shotgun (WGS) entry which is preliminary data.</text>
</comment>
<protein>
    <submittedName>
        <fullName evidence="4">Granzyme E</fullName>
    </submittedName>
</protein>
<dbReference type="CDD" id="cd00190">
    <property type="entry name" value="Tryp_SPc"/>
    <property type="match status" value="1"/>
</dbReference>
<dbReference type="PANTHER" id="PTHR24271:SF90">
    <property type="entry name" value="PEPTIDASE S1 DOMAIN-CONTAINING PROTEIN"/>
    <property type="match status" value="1"/>
</dbReference>